<dbReference type="PANTHER" id="PTHR43685">
    <property type="entry name" value="GLYCOSYLTRANSFERASE"/>
    <property type="match status" value="1"/>
</dbReference>
<dbReference type="Gene3D" id="3.90.550.10">
    <property type="entry name" value="Spore Coat Polysaccharide Biosynthesis Protein SpsA, Chain A"/>
    <property type="match status" value="1"/>
</dbReference>
<evidence type="ECO:0000313" key="2">
    <source>
        <dbReference type="EMBL" id="HGS22883.1"/>
    </source>
</evidence>
<dbReference type="GO" id="GO:0016740">
    <property type="term" value="F:transferase activity"/>
    <property type="evidence" value="ECO:0007669"/>
    <property type="project" value="UniProtKB-KW"/>
</dbReference>
<evidence type="ECO:0000259" key="1">
    <source>
        <dbReference type="Pfam" id="PF00535"/>
    </source>
</evidence>
<accession>A0A7C4PKV5</accession>
<name>A0A7C4PKV5_9CHLR</name>
<reference evidence="2" key="1">
    <citation type="journal article" date="2020" name="mSystems">
        <title>Genome- and Community-Level Interaction Insights into Carbon Utilization and Element Cycling Functions of Hydrothermarchaeota in Hydrothermal Sediment.</title>
        <authorList>
            <person name="Zhou Z."/>
            <person name="Liu Y."/>
            <person name="Xu W."/>
            <person name="Pan J."/>
            <person name="Luo Z.H."/>
            <person name="Li M."/>
        </authorList>
    </citation>
    <scope>NUCLEOTIDE SEQUENCE [LARGE SCALE GENOMIC DNA]</scope>
    <source>
        <strain evidence="2">SpSt-573</strain>
    </source>
</reference>
<dbReference type="InterPro" id="IPR029044">
    <property type="entry name" value="Nucleotide-diphossugar_trans"/>
</dbReference>
<dbReference type="EMBL" id="DSYK01000675">
    <property type="protein sequence ID" value="HGS22883.1"/>
    <property type="molecule type" value="Genomic_DNA"/>
</dbReference>
<comment type="caution">
    <text evidence="2">The sequence shown here is derived from an EMBL/GenBank/DDBJ whole genome shotgun (WGS) entry which is preliminary data.</text>
</comment>
<sequence>MRIGQNPAKFVKEVARPERITVAVLNYIPFLSGFYAEALDVLKTCLESARNNPGLPFDLMVFDNASCEEVRQYLLDEHQAGRIQYLILSEKNLGKGGAWNIILAGAPGEIIAYADSDVLFSPGWLKRSVEILETYPNVGMVTARPFRTREEVYSATVEWASHTPDVQVEVGQLIPWETFLEFDLSLGQSEEEIRQRYESTRDVRLIYRGVTAFAGASHWQFTAWKSTLQAFLPFSMDRPMGQVKQLDERVNAAGLLRLMIAEPLAMNMSNTLRGVKHRAGGRPPGKTREKKRPLLDFPPVRRLLLGWYDRIFRWYYDR</sequence>
<gene>
    <name evidence="2" type="ORF">ENT37_13590</name>
</gene>
<protein>
    <submittedName>
        <fullName evidence="2">Glycosyltransferase family 2 protein</fullName>
    </submittedName>
</protein>
<dbReference type="InterPro" id="IPR001173">
    <property type="entry name" value="Glyco_trans_2-like"/>
</dbReference>
<organism evidence="2">
    <name type="scientific">Anaerolinea thermolimosa</name>
    <dbReference type="NCBI Taxonomy" id="229919"/>
    <lineage>
        <taxon>Bacteria</taxon>
        <taxon>Bacillati</taxon>
        <taxon>Chloroflexota</taxon>
        <taxon>Anaerolineae</taxon>
        <taxon>Anaerolineales</taxon>
        <taxon>Anaerolineaceae</taxon>
        <taxon>Anaerolinea</taxon>
    </lineage>
</organism>
<feature type="domain" description="Glycosyltransferase 2-like" evidence="1">
    <location>
        <begin position="35"/>
        <end position="152"/>
    </location>
</feature>
<dbReference type="Pfam" id="PF00535">
    <property type="entry name" value="Glycos_transf_2"/>
    <property type="match status" value="1"/>
</dbReference>
<dbReference type="AlphaFoldDB" id="A0A7C4PKV5"/>
<dbReference type="PANTHER" id="PTHR43685:SF2">
    <property type="entry name" value="GLYCOSYLTRANSFERASE 2-LIKE DOMAIN-CONTAINING PROTEIN"/>
    <property type="match status" value="1"/>
</dbReference>
<dbReference type="SUPFAM" id="SSF53448">
    <property type="entry name" value="Nucleotide-diphospho-sugar transferases"/>
    <property type="match status" value="1"/>
</dbReference>
<proteinExistence type="predicted"/>
<keyword evidence="2" id="KW-0808">Transferase</keyword>
<dbReference type="InterPro" id="IPR050834">
    <property type="entry name" value="Glycosyltransf_2"/>
</dbReference>
<dbReference type="CDD" id="cd00761">
    <property type="entry name" value="Glyco_tranf_GTA_type"/>
    <property type="match status" value="1"/>
</dbReference>